<dbReference type="RefSeq" id="WP_213072229.1">
    <property type="nucleotide sequence ID" value="NZ_RAXU01000060.1"/>
</dbReference>
<dbReference type="Gene3D" id="2.60.40.10">
    <property type="entry name" value="Immunoglobulins"/>
    <property type="match status" value="1"/>
</dbReference>
<keyword evidence="2" id="KW-1185">Reference proteome</keyword>
<proteinExistence type="predicted"/>
<accession>A0A3A8EI94</accession>
<sequence>ADGSYTYQLNNNNTDVNALKDNQTLQDVFSYTITDGDGDKSTATITITIDGHTDGAPDVIVTDYNGTALGANSIAENATTPVQGEFTVSAADGLKSITIGGTTILTSELLSLSATAPKTIIGTEGTLTLTHYDPVTGKVSYSYQQSGSSKDHSGGDTSVSDSFQIIVTDNANESSAATDLVILITDTAPEAKADTGTVTEDGIALEGNVITGGTSNSADVADHLGADATQVTGVSKGTATTEQTGHVGGTGLAGDYGTLVLNSDGSYSYTVDPNNATVNALKDGGKLTETFSYTIKDADGDWSTTTLTITINGHTDGTPSITPTDENGNSVGGQITVYESGLSGGSNASATSESASGTIQINAGDGLSSITIGGQNFTLSQLQSLSSSNPSAAINVVGGTLVLNGFNASSNVGGIPTSGSLSYTYTLNSAQTHSAVGNDGLLLSGITLSVTDAGGVTTTGSLVVQVIDDVP</sequence>
<dbReference type="InterPro" id="IPR013783">
    <property type="entry name" value="Ig-like_fold"/>
</dbReference>
<comment type="caution">
    <text evidence="1">The sequence shown here is derived from an EMBL/GenBank/DDBJ whole genome shotgun (WGS) entry which is preliminary data.</text>
</comment>
<name>A0A3A8EI94_9GAMM</name>
<dbReference type="Proteomes" id="UP000269001">
    <property type="component" value="Unassembled WGS sequence"/>
</dbReference>
<evidence type="ECO:0008006" key="3">
    <source>
        <dbReference type="Google" id="ProtNLM"/>
    </source>
</evidence>
<organism evidence="1 2">
    <name type="scientific">Acinetobacter guerrae</name>
    <dbReference type="NCBI Taxonomy" id="1843371"/>
    <lineage>
        <taxon>Bacteria</taxon>
        <taxon>Pseudomonadati</taxon>
        <taxon>Pseudomonadota</taxon>
        <taxon>Gammaproteobacteria</taxon>
        <taxon>Moraxellales</taxon>
        <taxon>Moraxellaceae</taxon>
        <taxon>Acinetobacter</taxon>
    </lineage>
</organism>
<dbReference type="EMBL" id="RAXU01000060">
    <property type="protein sequence ID" value="RKG29704.1"/>
    <property type="molecule type" value="Genomic_DNA"/>
</dbReference>
<protein>
    <recommendedName>
        <fullName evidence="3">Type I secretion target</fullName>
    </recommendedName>
</protein>
<reference evidence="1 2" key="1">
    <citation type="submission" date="2018-09" db="EMBL/GenBank/DDBJ databases">
        <title>The draft genome of Acinetobacter spp. strains.</title>
        <authorList>
            <person name="Qin J."/>
            <person name="Feng Y."/>
            <person name="Zong Z."/>
        </authorList>
    </citation>
    <scope>NUCLEOTIDE SEQUENCE [LARGE SCALE GENOMIC DNA]</scope>
    <source>
        <strain evidence="1 2">WCHAc060096</strain>
    </source>
</reference>
<gene>
    <name evidence="1" type="ORF">D7V21_16980</name>
</gene>
<evidence type="ECO:0000313" key="2">
    <source>
        <dbReference type="Proteomes" id="UP000269001"/>
    </source>
</evidence>
<dbReference type="InterPro" id="IPR010221">
    <property type="entry name" value="VCBS_dom"/>
</dbReference>
<dbReference type="NCBIfam" id="TIGR01965">
    <property type="entry name" value="VCBS_repeat"/>
    <property type="match status" value="2"/>
</dbReference>
<feature type="non-terminal residue" evidence="1">
    <location>
        <position position="471"/>
    </location>
</feature>
<feature type="non-terminal residue" evidence="1">
    <location>
        <position position="1"/>
    </location>
</feature>
<dbReference type="AlphaFoldDB" id="A0A3A8EI94"/>
<evidence type="ECO:0000313" key="1">
    <source>
        <dbReference type="EMBL" id="RKG29704.1"/>
    </source>
</evidence>